<reference evidence="3 4" key="1">
    <citation type="submission" date="2017-02" db="EMBL/GenBank/DDBJ databases">
        <title>isolation and characterization of a novel temperate virus Aeropyrum globular virus 1 infecting hyperthermophilic archaeon Aeropyrum.</title>
        <authorList>
            <person name="Yumiya M."/>
            <person name="Yoshida T."/>
            <person name="Sako Y."/>
        </authorList>
    </citation>
    <scope>NUCLEOTIDE SEQUENCE [LARGE SCALE GENOMIC DNA]</scope>
    <source>
        <strain evidence="3 4">YK1-12-2013</strain>
    </source>
</reference>
<name>A0A401HBU4_AERPX</name>
<dbReference type="SUPFAM" id="SSF52096">
    <property type="entry name" value="ClpP/crotonase"/>
    <property type="match status" value="1"/>
</dbReference>
<organism evidence="3 4">
    <name type="scientific">Aeropyrum pernix</name>
    <dbReference type="NCBI Taxonomy" id="56636"/>
    <lineage>
        <taxon>Archaea</taxon>
        <taxon>Thermoproteota</taxon>
        <taxon>Thermoprotei</taxon>
        <taxon>Desulfurococcales</taxon>
        <taxon>Desulfurococcaceae</taxon>
        <taxon>Aeropyrum</taxon>
    </lineage>
</organism>
<dbReference type="InterPro" id="IPR018376">
    <property type="entry name" value="Enoyl-CoA_hyd/isom_CS"/>
</dbReference>
<dbReference type="Pfam" id="PF00378">
    <property type="entry name" value="ECH_1"/>
    <property type="match status" value="1"/>
</dbReference>
<dbReference type="PROSITE" id="PS00166">
    <property type="entry name" value="ENOYL_COA_HYDRATASE"/>
    <property type="match status" value="1"/>
</dbReference>
<dbReference type="CDD" id="cd06558">
    <property type="entry name" value="crotonase-like"/>
    <property type="match status" value="1"/>
</dbReference>
<comment type="caution">
    <text evidence="3">The sequence shown here is derived from an EMBL/GenBank/DDBJ whole genome shotgun (WGS) entry which is preliminary data.</text>
</comment>
<proteinExistence type="inferred from homology"/>
<evidence type="ECO:0000313" key="3">
    <source>
        <dbReference type="EMBL" id="GBF09897.1"/>
    </source>
</evidence>
<dbReference type="Gene3D" id="3.90.226.10">
    <property type="entry name" value="2-enoyl-CoA Hydratase, Chain A, domain 1"/>
    <property type="match status" value="1"/>
</dbReference>
<evidence type="ECO:0000256" key="2">
    <source>
        <dbReference type="RuleBase" id="RU003707"/>
    </source>
</evidence>
<evidence type="ECO:0000313" key="4">
    <source>
        <dbReference type="Proteomes" id="UP000291213"/>
    </source>
</evidence>
<dbReference type="GO" id="GO:0016853">
    <property type="term" value="F:isomerase activity"/>
    <property type="evidence" value="ECO:0007669"/>
    <property type="project" value="UniProtKB-KW"/>
</dbReference>
<dbReference type="PANTHER" id="PTHR11941">
    <property type="entry name" value="ENOYL-COA HYDRATASE-RELATED"/>
    <property type="match status" value="1"/>
</dbReference>
<sequence length="253" mass="27744">MLSLGQVPVIYEERNGVAIIRLNRPDKLNALNLEAWMQLGEYLRKACRSGIKAVVITGSGRAFSSGDDIRSMYSLESLEDSLSFFKTLHGALEAMASCRRPIVAAVNGLAVGGGAEILLLADVVLASREAWFAFPESHIGLIPPLLSTLGRSVFGERKARMLGITGARLGVEEAKAMGLVDEVVEPGELEAKALEVAESLGLIPDQSVAEIRRATVEPYRVELENMVNRLAELVLTREAKERMRLFLERRKKE</sequence>
<gene>
    <name evidence="3" type="ORF">apy_16220</name>
</gene>
<dbReference type="InterPro" id="IPR029045">
    <property type="entry name" value="ClpP/crotonase-like_dom_sf"/>
</dbReference>
<dbReference type="InterPro" id="IPR001753">
    <property type="entry name" value="Enoyl-CoA_hydra/iso"/>
</dbReference>
<comment type="similarity">
    <text evidence="1 2">Belongs to the enoyl-CoA hydratase/isomerase family.</text>
</comment>
<dbReference type="Proteomes" id="UP000291213">
    <property type="component" value="Unassembled WGS sequence"/>
</dbReference>
<evidence type="ECO:0000256" key="1">
    <source>
        <dbReference type="ARBA" id="ARBA00005254"/>
    </source>
</evidence>
<dbReference type="PANTHER" id="PTHR11941:SF54">
    <property type="entry name" value="ENOYL-COA HYDRATASE, MITOCHONDRIAL"/>
    <property type="match status" value="1"/>
</dbReference>
<accession>A0A401HBU4</accession>
<protein>
    <submittedName>
        <fullName evidence="3">Enoyl-CoA hydratase/isomerase family protein</fullName>
    </submittedName>
</protein>
<dbReference type="GO" id="GO:0006635">
    <property type="term" value="P:fatty acid beta-oxidation"/>
    <property type="evidence" value="ECO:0007669"/>
    <property type="project" value="TreeGrafter"/>
</dbReference>
<dbReference type="EMBL" id="BDMD01000141">
    <property type="protein sequence ID" value="GBF09897.1"/>
    <property type="molecule type" value="Genomic_DNA"/>
</dbReference>
<dbReference type="AlphaFoldDB" id="A0A401HBU4"/>
<keyword evidence="3" id="KW-0413">Isomerase</keyword>